<feature type="transmembrane region" description="Helical" evidence="6">
    <location>
        <begin position="200"/>
        <end position="221"/>
    </location>
</feature>
<organism evidence="8 9">
    <name type="scientific">Cirrhinus molitorella</name>
    <name type="common">mud carp</name>
    <dbReference type="NCBI Taxonomy" id="172907"/>
    <lineage>
        <taxon>Eukaryota</taxon>
        <taxon>Metazoa</taxon>
        <taxon>Chordata</taxon>
        <taxon>Craniata</taxon>
        <taxon>Vertebrata</taxon>
        <taxon>Euteleostomi</taxon>
        <taxon>Actinopterygii</taxon>
        <taxon>Neopterygii</taxon>
        <taxon>Teleostei</taxon>
        <taxon>Ostariophysi</taxon>
        <taxon>Cypriniformes</taxon>
        <taxon>Cyprinidae</taxon>
        <taxon>Labeoninae</taxon>
        <taxon>Labeonini</taxon>
        <taxon>Cirrhinus</taxon>
    </lineage>
</organism>
<feature type="transmembrane region" description="Helical" evidence="6">
    <location>
        <begin position="227"/>
        <end position="249"/>
    </location>
</feature>
<feature type="domain" description="TLC" evidence="7">
    <location>
        <begin position="152"/>
        <end position="354"/>
    </location>
</feature>
<evidence type="ECO:0000256" key="4">
    <source>
        <dbReference type="ARBA" id="ARBA00023136"/>
    </source>
</evidence>
<dbReference type="PROSITE" id="PS50922">
    <property type="entry name" value="TLC"/>
    <property type="match status" value="1"/>
</dbReference>
<dbReference type="EMBL" id="JAYMGO010000002">
    <property type="protein sequence ID" value="KAL1280174.1"/>
    <property type="molecule type" value="Genomic_DNA"/>
</dbReference>
<evidence type="ECO:0000259" key="7">
    <source>
        <dbReference type="PROSITE" id="PS50922"/>
    </source>
</evidence>
<comment type="caution">
    <text evidence="8">The sequence shown here is derived from an EMBL/GenBank/DDBJ whole genome shotgun (WGS) entry which is preliminary data.</text>
</comment>
<reference evidence="8 9" key="1">
    <citation type="submission" date="2023-09" db="EMBL/GenBank/DDBJ databases">
        <authorList>
            <person name="Wang M."/>
        </authorList>
    </citation>
    <scope>NUCLEOTIDE SEQUENCE [LARGE SCALE GENOMIC DNA]</scope>
    <source>
        <strain evidence="8">GT-2023</strain>
        <tissue evidence="8">Liver</tissue>
    </source>
</reference>
<keyword evidence="3 6" id="KW-1133">Transmembrane helix</keyword>
<keyword evidence="2 5" id="KW-0812">Transmembrane</keyword>
<evidence type="ECO:0000256" key="2">
    <source>
        <dbReference type="ARBA" id="ARBA00022692"/>
    </source>
</evidence>
<evidence type="ECO:0000256" key="5">
    <source>
        <dbReference type="PROSITE-ProRule" id="PRU00205"/>
    </source>
</evidence>
<keyword evidence="4 5" id="KW-0472">Membrane</keyword>
<proteinExistence type="predicted"/>
<sequence length="371" mass="42392">MHSNDIVGSCLAITIVIKQRNCRKTRIQSYKITLDNCTQEKALTELIWRVEREKAVGFAFAISPPSDEHLRFVDLLNPVFILVSSCVHAHSPWPVQHGSYIAERGSAGMEPLSLQVLVVVTGSFLGFQWLFHKGSPWVSEKLCKGFLRLSPTQRTEWNSRAVSTIHALVVGLFCLYIYIFDEPIQKDPVWGDATLVKLNVAITSGYLISDLLLMFTSWESIGEKYFVIHHFAALYAYYYVLSQGILPYFANFRLLSEFSTPFVNQRWFFHMLGYHKLSKPSLVNGVAMAFTFFLVRIAVIPGYYSHMYSVFGTDDFYRLPLGGRSAWVISSVSLDVMNIMWMRRIIRGCLKVLCSAWSRKTGNEMETKKTD</sequence>
<comment type="subcellular location">
    <subcellularLocation>
        <location evidence="1">Membrane</location>
        <topology evidence="1">Multi-pass membrane protein</topology>
    </subcellularLocation>
</comment>
<keyword evidence="9" id="KW-1185">Reference proteome</keyword>
<protein>
    <recommendedName>
        <fullName evidence="7">TLC domain-containing protein</fullName>
    </recommendedName>
</protein>
<feature type="transmembrane region" description="Helical" evidence="6">
    <location>
        <begin position="112"/>
        <end position="131"/>
    </location>
</feature>
<gene>
    <name evidence="8" type="ORF">QQF64_014774</name>
</gene>
<dbReference type="PANTHER" id="PTHR13439:SF1">
    <property type="entry name" value="TLC DOMAIN-CONTAINING PROTEIN 4"/>
    <property type="match status" value="1"/>
</dbReference>
<evidence type="ECO:0000256" key="6">
    <source>
        <dbReference type="SAM" id="Phobius"/>
    </source>
</evidence>
<evidence type="ECO:0000313" key="8">
    <source>
        <dbReference type="EMBL" id="KAL1280174.1"/>
    </source>
</evidence>
<dbReference type="SMART" id="SM00724">
    <property type="entry name" value="TLC"/>
    <property type="match status" value="1"/>
</dbReference>
<dbReference type="PANTHER" id="PTHR13439">
    <property type="entry name" value="CT120 PROTEIN"/>
    <property type="match status" value="1"/>
</dbReference>
<feature type="transmembrane region" description="Helical" evidence="6">
    <location>
        <begin position="161"/>
        <end position="179"/>
    </location>
</feature>
<evidence type="ECO:0000313" key="9">
    <source>
        <dbReference type="Proteomes" id="UP001558613"/>
    </source>
</evidence>
<dbReference type="InterPro" id="IPR050846">
    <property type="entry name" value="TLCD"/>
</dbReference>
<dbReference type="Pfam" id="PF03798">
    <property type="entry name" value="TRAM_LAG1_CLN8"/>
    <property type="match status" value="1"/>
</dbReference>
<feature type="transmembrane region" description="Helical" evidence="6">
    <location>
        <begin position="281"/>
        <end position="304"/>
    </location>
</feature>
<evidence type="ECO:0000256" key="3">
    <source>
        <dbReference type="ARBA" id="ARBA00022989"/>
    </source>
</evidence>
<accession>A0ABR3NTA5</accession>
<dbReference type="Proteomes" id="UP001558613">
    <property type="component" value="Unassembled WGS sequence"/>
</dbReference>
<name>A0ABR3NTA5_9TELE</name>
<evidence type="ECO:0000256" key="1">
    <source>
        <dbReference type="ARBA" id="ARBA00004141"/>
    </source>
</evidence>
<feature type="transmembrane region" description="Helical" evidence="6">
    <location>
        <begin position="324"/>
        <end position="341"/>
    </location>
</feature>
<dbReference type="InterPro" id="IPR006634">
    <property type="entry name" value="TLC-dom"/>
</dbReference>